<dbReference type="STRING" id="1189325.SAMN04488119_10586"/>
<evidence type="ECO:0000256" key="1">
    <source>
        <dbReference type="ARBA" id="ARBA00010201"/>
    </source>
</evidence>
<dbReference type="Proteomes" id="UP000184066">
    <property type="component" value="Unassembled WGS sequence"/>
</dbReference>
<dbReference type="SUPFAM" id="SSF55826">
    <property type="entry name" value="YbaK/ProRS associated domain"/>
    <property type="match status" value="1"/>
</dbReference>
<feature type="region of interest" description="Disordered" evidence="2">
    <location>
        <begin position="1"/>
        <end position="24"/>
    </location>
</feature>
<keyword evidence="5" id="KW-1185">Reference proteome</keyword>
<dbReference type="FunFam" id="3.90.960.10:FF:000005">
    <property type="entry name" value="Putative prolyl-tRNA synthetase"/>
    <property type="match status" value="1"/>
</dbReference>
<protein>
    <submittedName>
        <fullName evidence="4">Ala-tRNA(Pro) deacylase</fullName>
    </submittedName>
</protein>
<dbReference type="Gene3D" id="3.90.960.10">
    <property type="entry name" value="YbaK/aminoacyl-tRNA synthetase-associated domain"/>
    <property type="match status" value="1"/>
</dbReference>
<reference evidence="4 5" key="1">
    <citation type="submission" date="2016-12" db="EMBL/GenBank/DDBJ databases">
        <authorList>
            <person name="Song W.-J."/>
            <person name="Kurnit D.M."/>
        </authorList>
    </citation>
    <scope>NUCLEOTIDE SEQUENCE [LARGE SCALE GENOMIC DNA]</scope>
    <source>
        <strain evidence="4 5">CGMCC 1.10808</strain>
    </source>
</reference>
<evidence type="ECO:0000313" key="4">
    <source>
        <dbReference type="EMBL" id="SHN67248.1"/>
    </source>
</evidence>
<dbReference type="CDD" id="cd04335">
    <property type="entry name" value="PrdX_deacylase"/>
    <property type="match status" value="1"/>
</dbReference>
<dbReference type="InterPro" id="IPR036754">
    <property type="entry name" value="YbaK/aa-tRNA-synt-asso_dom_sf"/>
</dbReference>
<sequence length="207" mass="22054">MTDDPTPAAAPRTQTQGAADAAANPAERALLARLDALGVAWRRHAHPPLHTVEQSRALRGVMPGAHTKNLFLKARDGGFWLVSTREDSRFSVNDLGRALGAGRVSFGAAEDMARLLGVRPGAVTPFALMNDAEGLVRFALDRRLAEAELVNFHPLHNEATLALTPEGLMRFLSDLGRAPLMLDLAPLEARAAAREAAAGQGGDREAD</sequence>
<dbReference type="AlphaFoldDB" id="A0A1M7T977"/>
<evidence type="ECO:0000256" key="2">
    <source>
        <dbReference type="SAM" id="MobiDB-lite"/>
    </source>
</evidence>
<accession>A0A1M7T977</accession>
<evidence type="ECO:0000313" key="5">
    <source>
        <dbReference type="Proteomes" id="UP000184066"/>
    </source>
</evidence>
<proteinExistence type="inferred from homology"/>
<dbReference type="RefSeq" id="WP_083581283.1">
    <property type="nucleotide sequence ID" value="NZ_FOHL01000005.1"/>
</dbReference>
<dbReference type="EMBL" id="FRDL01000005">
    <property type="protein sequence ID" value="SHN67248.1"/>
    <property type="molecule type" value="Genomic_DNA"/>
</dbReference>
<dbReference type="OrthoDB" id="5145315at2"/>
<dbReference type="InterPro" id="IPR007214">
    <property type="entry name" value="YbaK/aa-tRNA-synth-assoc-dom"/>
</dbReference>
<comment type="similarity">
    <text evidence="1">Belongs to the PRORSD1 family.</text>
</comment>
<dbReference type="PANTHER" id="PTHR31423:SF3">
    <property type="entry name" value="PROLYL-TRNA SYNTHETASE ASSOCIATED DOMAIN-CONTAINING PROTEIN 1-RELATED"/>
    <property type="match status" value="1"/>
</dbReference>
<evidence type="ECO:0000259" key="3">
    <source>
        <dbReference type="Pfam" id="PF04073"/>
    </source>
</evidence>
<organism evidence="4 5">
    <name type="scientific">Oceanicella actignis</name>
    <dbReference type="NCBI Taxonomy" id="1189325"/>
    <lineage>
        <taxon>Bacteria</taxon>
        <taxon>Pseudomonadati</taxon>
        <taxon>Pseudomonadota</taxon>
        <taxon>Alphaproteobacteria</taxon>
        <taxon>Rhodobacterales</taxon>
        <taxon>Paracoccaceae</taxon>
        <taxon>Oceanicella</taxon>
    </lineage>
</organism>
<gene>
    <name evidence="4" type="ORF">SAMN05216200_10585</name>
</gene>
<feature type="domain" description="YbaK/aminoacyl-tRNA synthetase-associated" evidence="3">
    <location>
        <begin position="46"/>
        <end position="171"/>
    </location>
</feature>
<dbReference type="Pfam" id="PF04073">
    <property type="entry name" value="tRNA_edit"/>
    <property type="match status" value="1"/>
</dbReference>
<dbReference type="GO" id="GO:0002161">
    <property type="term" value="F:aminoacyl-tRNA deacylase activity"/>
    <property type="evidence" value="ECO:0007669"/>
    <property type="project" value="InterPro"/>
</dbReference>
<dbReference type="PANTHER" id="PTHR31423">
    <property type="entry name" value="YBAK DOMAIN-CONTAINING PROTEIN"/>
    <property type="match status" value="1"/>
</dbReference>
<name>A0A1M7T977_9RHOB</name>
<dbReference type="InterPro" id="IPR040285">
    <property type="entry name" value="ProX/PRXD1"/>
</dbReference>